<dbReference type="SUPFAM" id="SSF56784">
    <property type="entry name" value="HAD-like"/>
    <property type="match status" value="1"/>
</dbReference>
<evidence type="ECO:0000313" key="1">
    <source>
        <dbReference type="EMBL" id="MFD2918031.1"/>
    </source>
</evidence>
<keyword evidence="1" id="KW-0378">Hydrolase</keyword>
<evidence type="ECO:0000313" key="2">
    <source>
        <dbReference type="Proteomes" id="UP001597548"/>
    </source>
</evidence>
<dbReference type="EMBL" id="JBHUOS010000016">
    <property type="protein sequence ID" value="MFD2918031.1"/>
    <property type="molecule type" value="Genomic_DNA"/>
</dbReference>
<dbReference type="Proteomes" id="UP001597548">
    <property type="component" value="Unassembled WGS sequence"/>
</dbReference>
<dbReference type="InterPro" id="IPR023198">
    <property type="entry name" value="PGP-like_dom2"/>
</dbReference>
<dbReference type="SFLD" id="SFLDS00003">
    <property type="entry name" value="Haloacid_Dehalogenase"/>
    <property type="match status" value="1"/>
</dbReference>
<dbReference type="PANTHER" id="PTHR43611:SF3">
    <property type="entry name" value="FLAVIN MONONUCLEOTIDE HYDROLASE 1, CHLOROPLATIC"/>
    <property type="match status" value="1"/>
</dbReference>
<accession>A0ABW6A0E0</accession>
<dbReference type="PRINTS" id="PR00413">
    <property type="entry name" value="HADHALOGNASE"/>
</dbReference>
<dbReference type="InterPro" id="IPR036412">
    <property type="entry name" value="HAD-like_sf"/>
</dbReference>
<organism evidence="1 2">
    <name type="scientific">Psychroserpens luteus</name>
    <dbReference type="NCBI Taxonomy" id="1434066"/>
    <lineage>
        <taxon>Bacteria</taxon>
        <taxon>Pseudomonadati</taxon>
        <taxon>Bacteroidota</taxon>
        <taxon>Flavobacteriia</taxon>
        <taxon>Flavobacteriales</taxon>
        <taxon>Flavobacteriaceae</taxon>
        <taxon>Psychroserpens</taxon>
    </lineage>
</organism>
<dbReference type="Pfam" id="PF00702">
    <property type="entry name" value="Hydrolase"/>
    <property type="match status" value="1"/>
</dbReference>
<comment type="caution">
    <text evidence="1">The sequence shown here is derived from an EMBL/GenBank/DDBJ whole genome shotgun (WGS) entry which is preliminary data.</text>
</comment>
<dbReference type="GO" id="GO:0016787">
    <property type="term" value="F:hydrolase activity"/>
    <property type="evidence" value="ECO:0007669"/>
    <property type="project" value="UniProtKB-KW"/>
</dbReference>
<sequence length="205" mass="24017">MSTIKTIIFDFGDVFINLDKQGAMTNALELFEVDELPEELVSVNTLYEQGLISTEEFVEFYTDNFPKLSEKTIIEAWNYILKDFPEHRLEFIKQLAEDKTHKLILLSNTNDLHISWIAENVSFYEDFKSCFNEFYLSHEINLRKPNTDIYEFVLKENKLKPEECFFIDDTKENTVAAASLGIHTWNIDETSQDIVDLFAINKDLF</sequence>
<dbReference type="NCBIfam" id="TIGR01509">
    <property type="entry name" value="HAD-SF-IA-v3"/>
    <property type="match status" value="1"/>
</dbReference>
<dbReference type="Gene3D" id="3.40.50.1000">
    <property type="entry name" value="HAD superfamily/HAD-like"/>
    <property type="match status" value="1"/>
</dbReference>
<dbReference type="RefSeq" id="WP_194506766.1">
    <property type="nucleotide sequence ID" value="NZ_JADILU010000002.1"/>
</dbReference>
<keyword evidence="2" id="KW-1185">Reference proteome</keyword>
<dbReference type="SFLD" id="SFLDG01129">
    <property type="entry name" value="C1.5:_HAD__Beta-PGM__Phosphata"/>
    <property type="match status" value="1"/>
</dbReference>
<dbReference type="InterPro" id="IPR023214">
    <property type="entry name" value="HAD_sf"/>
</dbReference>
<dbReference type="Gene3D" id="1.10.150.240">
    <property type="entry name" value="Putative phosphatase, domain 2"/>
    <property type="match status" value="1"/>
</dbReference>
<dbReference type="InterPro" id="IPR006439">
    <property type="entry name" value="HAD-SF_hydro_IA"/>
</dbReference>
<proteinExistence type="predicted"/>
<reference evidence="2" key="1">
    <citation type="journal article" date="2019" name="Int. J. Syst. Evol. Microbiol.">
        <title>The Global Catalogue of Microorganisms (GCM) 10K type strain sequencing project: providing services to taxonomists for standard genome sequencing and annotation.</title>
        <authorList>
            <consortium name="The Broad Institute Genomics Platform"/>
            <consortium name="The Broad Institute Genome Sequencing Center for Infectious Disease"/>
            <person name="Wu L."/>
            <person name="Ma J."/>
        </authorList>
    </citation>
    <scope>NUCLEOTIDE SEQUENCE [LARGE SCALE GENOMIC DNA]</scope>
    <source>
        <strain evidence="2">KCTC 32514</strain>
    </source>
</reference>
<name>A0ABW6A0E0_9FLAO</name>
<protein>
    <submittedName>
        <fullName evidence="1">HAD family hydrolase</fullName>
    </submittedName>
</protein>
<dbReference type="CDD" id="cd02603">
    <property type="entry name" value="HAD_sEH-N_like"/>
    <property type="match status" value="1"/>
</dbReference>
<dbReference type="PANTHER" id="PTHR43611">
    <property type="entry name" value="ALPHA-D-GLUCOSE 1-PHOSPHATE PHOSPHATASE"/>
    <property type="match status" value="1"/>
</dbReference>
<gene>
    <name evidence="1" type="ORF">ACFS29_20425</name>
</gene>